<dbReference type="KEGG" id="cfu:CFU_2622"/>
<dbReference type="HOGENOM" id="CLU_011226_6_5_4"/>
<dbReference type="InterPro" id="IPR036282">
    <property type="entry name" value="Glutathione-S-Trfase_C_sf"/>
</dbReference>
<sequence>MDWTGRMYTLYGFKGSGSAAVELALELAGLPYRQIDAASWEPSPALDELRQLNPLGQIPTLQLPEGGILTESAAILLHLGLAHPAAGLLPADAAQRAQAIGGLVYIAANCYAAIGVIDFPERWCINADDAVKEQIREGTRARLHSYWEIFADTYPASPFLSGASLGALDLLAAVVSKWSGARPHLAQVRPAFFELIERVETHPKVAPVWRRHWDS</sequence>
<proteinExistence type="predicted"/>
<protein>
    <submittedName>
        <fullName evidence="2">Glutathione S-transferase-like protein</fullName>
        <ecNumber evidence="2">2.5.1.18</ecNumber>
    </submittedName>
</protein>
<dbReference type="InterPro" id="IPR004045">
    <property type="entry name" value="Glutathione_S-Trfase_N"/>
</dbReference>
<evidence type="ECO:0000313" key="2">
    <source>
        <dbReference type="EMBL" id="AEK62449.1"/>
    </source>
</evidence>
<dbReference type="EC" id="2.5.1.18" evidence="2"/>
<dbReference type="EMBL" id="CP002745">
    <property type="protein sequence ID" value="AEK62449.1"/>
    <property type="molecule type" value="Genomic_DNA"/>
</dbReference>
<reference evidence="2 3" key="1">
    <citation type="journal article" date="2004" name="Environ. Microbiol.">
        <title>Phylogeny-function analysis of (meta)genomic libraries: screening for expression of ribosomal RNA genes by large-insert library fluorescent in situ hybridization (LIL-FISH).</title>
        <authorList>
            <person name="Leveau J.H."/>
            <person name="Gerards S."/>
            <person name="de Boer W."/>
            <person name="van Veen J.A."/>
        </authorList>
    </citation>
    <scope>NUCLEOTIDE SEQUENCE [LARGE SCALE GENOMIC DNA]</scope>
    <source>
        <strain evidence="2 3">Ter331</strain>
    </source>
</reference>
<dbReference type="InterPro" id="IPR036249">
    <property type="entry name" value="Thioredoxin-like_sf"/>
</dbReference>
<dbReference type="AlphaFoldDB" id="G0AC94"/>
<dbReference type="PANTHER" id="PTHR44051:SF8">
    <property type="entry name" value="GLUTATHIONE S-TRANSFERASE GSTA"/>
    <property type="match status" value="1"/>
</dbReference>
<organism evidence="2 3">
    <name type="scientific">Collimonas fungivorans (strain Ter331)</name>
    <dbReference type="NCBI Taxonomy" id="1005048"/>
    <lineage>
        <taxon>Bacteria</taxon>
        <taxon>Pseudomonadati</taxon>
        <taxon>Pseudomonadota</taxon>
        <taxon>Betaproteobacteria</taxon>
        <taxon>Burkholderiales</taxon>
        <taxon>Oxalobacteraceae</taxon>
        <taxon>Collimonas</taxon>
    </lineage>
</organism>
<dbReference type="PANTHER" id="PTHR44051">
    <property type="entry name" value="GLUTATHIONE S-TRANSFERASE-RELATED"/>
    <property type="match status" value="1"/>
</dbReference>
<dbReference type="SUPFAM" id="SSF52833">
    <property type="entry name" value="Thioredoxin-like"/>
    <property type="match status" value="1"/>
</dbReference>
<reference evidence="2 3" key="3">
    <citation type="journal article" date="2008" name="FEMS Microbiol. Ecol.">
        <title>Identification and characterization of genes underlying chitinolysis in Collimonas fungivorans Ter331.</title>
        <authorList>
            <person name="Fritsche K."/>
            <person name="de Boer W."/>
            <person name="Gerards S."/>
            <person name="van den Berg M."/>
            <person name="van Veen J.A."/>
            <person name="Leveau J.H."/>
        </authorList>
    </citation>
    <scope>NUCLEOTIDE SEQUENCE [LARGE SCALE GENOMIC DNA]</scope>
    <source>
        <strain evidence="2 3">Ter331</strain>
    </source>
</reference>
<feature type="domain" description="GST N-terminal" evidence="1">
    <location>
        <begin position="6"/>
        <end position="87"/>
    </location>
</feature>
<dbReference type="GO" id="GO:0004364">
    <property type="term" value="F:glutathione transferase activity"/>
    <property type="evidence" value="ECO:0007669"/>
    <property type="project" value="UniProtKB-EC"/>
</dbReference>
<dbReference type="Gene3D" id="1.20.1050.10">
    <property type="match status" value="1"/>
</dbReference>
<gene>
    <name evidence="2" type="ordered locus">CFU_2622</name>
</gene>
<name>G0AC94_COLFT</name>
<reference evidence="2 3" key="5">
    <citation type="journal article" date="2011" name="ISME J.">
        <title>Dual transcriptional profiling of a bacterial/fungal confrontation: Collimonas fungivorans versus Aspergillus niger.</title>
        <authorList>
            <person name="Mela F."/>
            <person name="Fritsche K."/>
            <person name="de Boer W."/>
            <person name="van Veen J.A."/>
            <person name="de Graaff L.H."/>
            <person name="van den Berg M."/>
            <person name="Leveau J.H."/>
        </authorList>
    </citation>
    <scope>NUCLEOTIDE SEQUENCE [LARGE SCALE GENOMIC DNA]</scope>
    <source>
        <strain evidence="2 3">Ter331</strain>
    </source>
</reference>
<reference evidence="3" key="6">
    <citation type="submission" date="2011-05" db="EMBL/GenBank/DDBJ databases">
        <title>Complete sequence of Collimonas fungivorans Ter331.</title>
        <authorList>
            <person name="Leveau J.H."/>
        </authorList>
    </citation>
    <scope>NUCLEOTIDE SEQUENCE [LARGE SCALE GENOMIC DNA]</scope>
    <source>
        <strain evidence="3">Ter331</strain>
    </source>
</reference>
<dbReference type="PROSITE" id="PS50404">
    <property type="entry name" value="GST_NTER"/>
    <property type="match status" value="1"/>
</dbReference>
<accession>G0AC94</accession>
<evidence type="ECO:0000313" key="3">
    <source>
        <dbReference type="Proteomes" id="UP000008392"/>
    </source>
</evidence>
<keyword evidence="3" id="KW-1185">Reference proteome</keyword>
<dbReference type="Pfam" id="PF13409">
    <property type="entry name" value="GST_N_2"/>
    <property type="match status" value="1"/>
</dbReference>
<dbReference type="Gene3D" id="3.40.30.10">
    <property type="entry name" value="Glutaredoxin"/>
    <property type="match status" value="1"/>
</dbReference>
<dbReference type="SUPFAM" id="SSF47616">
    <property type="entry name" value="GST C-terminal domain-like"/>
    <property type="match status" value="1"/>
</dbReference>
<dbReference type="CDD" id="cd03057">
    <property type="entry name" value="GST_N_Beta"/>
    <property type="match status" value="1"/>
</dbReference>
<dbReference type="Proteomes" id="UP000008392">
    <property type="component" value="Chromosome"/>
</dbReference>
<reference evidence="2 3" key="4">
    <citation type="journal article" date="2010" name="Environ. Microbiol.">
        <title>The bacterial genus Collimonas: mycophagy, weathering and other adaptive solutions to life in oligotrophic soil environments.</title>
        <authorList>
            <person name="Leveau J.H."/>
            <person name="Uroz S."/>
            <person name="de Boer W."/>
        </authorList>
    </citation>
    <scope>NUCLEOTIDE SEQUENCE [LARGE SCALE GENOMIC DNA]</scope>
    <source>
        <strain evidence="2 3">Ter331</strain>
    </source>
</reference>
<dbReference type="STRING" id="1005048.CFU_2622"/>
<dbReference type="eggNOG" id="COG0625">
    <property type="taxonomic scope" value="Bacteria"/>
</dbReference>
<keyword evidence="2" id="KW-0808">Transferase</keyword>
<evidence type="ECO:0000259" key="1">
    <source>
        <dbReference type="PROSITE" id="PS50404"/>
    </source>
</evidence>
<reference evidence="2 3" key="2">
    <citation type="journal article" date="2006" name="J. Microbiol. Methods">
        <title>Genomic flank-sequencing of plasposon insertion sites for rapid identification of functional genes.</title>
        <authorList>
            <person name="Leveau J.H."/>
            <person name="Gerards S."/>
            <person name="Fritsche K."/>
            <person name="Zondag G."/>
            <person name="van Veen J.A."/>
        </authorList>
    </citation>
    <scope>NUCLEOTIDE SEQUENCE [LARGE SCALE GENOMIC DNA]</scope>
    <source>
        <strain evidence="2 3">Ter331</strain>
    </source>
</reference>